<comment type="similarity">
    <text evidence="1">Belongs to the multicopper oxidase family.</text>
</comment>
<dbReference type="EMBL" id="JANBUW010002135">
    <property type="protein sequence ID" value="KAJ2841553.1"/>
    <property type="molecule type" value="Genomic_DNA"/>
</dbReference>
<dbReference type="Proteomes" id="UP001139887">
    <property type="component" value="Unassembled WGS sequence"/>
</dbReference>
<protein>
    <submittedName>
        <fullName evidence="5">Ferroxidase fet3</fullName>
    </submittedName>
</protein>
<dbReference type="PANTHER" id="PTHR11709">
    <property type="entry name" value="MULTI-COPPER OXIDASE"/>
    <property type="match status" value="1"/>
</dbReference>
<dbReference type="InterPro" id="IPR008972">
    <property type="entry name" value="Cupredoxin"/>
</dbReference>
<evidence type="ECO:0000256" key="2">
    <source>
        <dbReference type="ARBA" id="ARBA00023008"/>
    </source>
</evidence>
<evidence type="ECO:0000313" key="5">
    <source>
        <dbReference type="EMBL" id="KAJ2841553.1"/>
    </source>
</evidence>
<gene>
    <name evidence="5" type="primary">FET3_17</name>
    <name evidence="5" type="ORF">IWW36_006224</name>
</gene>
<dbReference type="OrthoDB" id="2121828at2759"/>
<sequence>IRVDVHWNISRILSSRDGRAPWNAIGVNGQLPIPPVHVDQGDLLALTVFNALNESTSLHFYGIHQNGTSYLDGVGMVTQCGIPPGESFTYLVDTKHQHGTFWIKGHTNFQYADGLSAALIIHEVNKAYDDEILMTFEDWSADEFVGRMKLFQQLLTKQLDKDYQDGLINGINANLTQPIQLVPKKRYRLRLVHMGKAYWFKFRMQHHKLAIIEADGTDTQPLEVDGVDLGPGQRYSAIVTAQPTATFNYIYNVTMYANFIVPKPGMNPRTYEGLV</sequence>
<dbReference type="PANTHER" id="PTHR11709:SF511">
    <property type="entry name" value="LACCASE"/>
    <property type="match status" value="1"/>
</dbReference>
<dbReference type="GO" id="GO:0016491">
    <property type="term" value="F:oxidoreductase activity"/>
    <property type="evidence" value="ECO:0007669"/>
    <property type="project" value="TreeGrafter"/>
</dbReference>
<accession>A0A9W8I665</accession>
<proteinExistence type="inferred from homology"/>
<keyword evidence="2" id="KW-0186">Copper</keyword>
<dbReference type="GO" id="GO:0005507">
    <property type="term" value="F:copper ion binding"/>
    <property type="evidence" value="ECO:0007669"/>
    <property type="project" value="InterPro"/>
</dbReference>
<evidence type="ECO:0000313" key="6">
    <source>
        <dbReference type="Proteomes" id="UP001139887"/>
    </source>
</evidence>
<feature type="non-terminal residue" evidence="5">
    <location>
        <position position="1"/>
    </location>
</feature>
<dbReference type="AlphaFoldDB" id="A0A9W8I665"/>
<feature type="non-terminal residue" evidence="5">
    <location>
        <position position="275"/>
    </location>
</feature>
<feature type="domain" description="Plastocyanin-like" evidence="3">
    <location>
        <begin position="157"/>
        <end position="256"/>
    </location>
</feature>
<evidence type="ECO:0000256" key="1">
    <source>
        <dbReference type="ARBA" id="ARBA00010609"/>
    </source>
</evidence>
<dbReference type="Pfam" id="PF07732">
    <property type="entry name" value="Cu-oxidase_3"/>
    <property type="match status" value="1"/>
</dbReference>
<dbReference type="InterPro" id="IPR045087">
    <property type="entry name" value="Cu-oxidase_fam"/>
</dbReference>
<dbReference type="Gene3D" id="2.60.40.420">
    <property type="entry name" value="Cupredoxins - blue copper proteins"/>
    <property type="match status" value="2"/>
</dbReference>
<evidence type="ECO:0000259" key="3">
    <source>
        <dbReference type="Pfam" id="PF00394"/>
    </source>
</evidence>
<evidence type="ECO:0000259" key="4">
    <source>
        <dbReference type="Pfam" id="PF07732"/>
    </source>
</evidence>
<dbReference type="InterPro" id="IPR001117">
    <property type="entry name" value="Cu-oxidase_2nd"/>
</dbReference>
<name>A0A9W8I665_9FUNG</name>
<dbReference type="InterPro" id="IPR011707">
    <property type="entry name" value="Cu-oxidase-like_N"/>
</dbReference>
<dbReference type="Pfam" id="PF00394">
    <property type="entry name" value="Cu-oxidase"/>
    <property type="match status" value="1"/>
</dbReference>
<organism evidence="5 6">
    <name type="scientific">Coemansia brasiliensis</name>
    <dbReference type="NCBI Taxonomy" id="2650707"/>
    <lineage>
        <taxon>Eukaryota</taxon>
        <taxon>Fungi</taxon>
        <taxon>Fungi incertae sedis</taxon>
        <taxon>Zoopagomycota</taxon>
        <taxon>Kickxellomycotina</taxon>
        <taxon>Kickxellomycetes</taxon>
        <taxon>Kickxellales</taxon>
        <taxon>Kickxellaceae</taxon>
        <taxon>Coemansia</taxon>
    </lineage>
</organism>
<comment type="caution">
    <text evidence="5">The sequence shown here is derived from an EMBL/GenBank/DDBJ whole genome shotgun (WGS) entry which is preliminary data.</text>
</comment>
<feature type="domain" description="Plastocyanin-like" evidence="4">
    <location>
        <begin position="15"/>
        <end position="123"/>
    </location>
</feature>
<dbReference type="SUPFAM" id="SSF49503">
    <property type="entry name" value="Cupredoxins"/>
    <property type="match status" value="2"/>
</dbReference>
<reference evidence="5" key="1">
    <citation type="submission" date="2022-07" db="EMBL/GenBank/DDBJ databases">
        <title>Phylogenomic reconstructions and comparative analyses of Kickxellomycotina fungi.</title>
        <authorList>
            <person name="Reynolds N.K."/>
            <person name="Stajich J.E."/>
            <person name="Barry K."/>
            <person name="Grigoriev I.V."/>
            <person name="Crous P."/>
            <person name="Smith M.E."/>
        </authorList>
    </citation>
    <scope>NUCLEOTIDE SEQUENCE</scope>
    <source>
        <strain evidence="5">NRRL 1566</strain>
    </source>
</reference>
<keyword evidence="6" id="KW-1185">Reference proteome</keyword>